<keyword evidence="5" id="KW-0813">Transport</keyword>
<evidence type="ECO:0000256" key="15">
    <source>
        <dbReference type="ARBA" id="ARBA00070854"/>
    </source>
</evidence>
<evidence type="ECO:0000259" key="16">
    <source>
        <dbReference type="Pfam" id="PF02953"/>
    </source>
</evidence>
<keyword evidence="18" id="KW-1185">Reference proteome</keyword>
<dbReference type="RefSeq" id="XP_037157530.1">
    <property type="nucleotide sequence ID" value="XM_037295529.1"/>
</dbReference>
<feature type="domain" description="Tim10-like" evidence="16">
    <location>
        <begin position="86"/>
        <end position="147"/>
    </location>
</feature>
<evidence type="ECO:0000313" key="17">
    <source>
        <dbReference type="EMBL" id="KAF6230273.1"/>
    </source>
</evidence>
<dbReference type="FunFam" id="1.10.287.810:FF:000008">
    <property type="entry name" value="Mitochondrial import inner membrane translocase subunit TIM9"/>
    <property type="match status" value="1"/>
</dbReference>
<dbReference type="GO" id="GO:0015031">
    <property type="term" value="P:protein transport"/>
    <property type="evidence" value="ECO:0007669"/>
    <property type="project" value="UniProtKB-KW"/>
</dbReference>
<evidence type="ECO:0000256" key="1">
    <source>
        <dbReference type="ARBA" id="ARBA00004137"/>
    </source>
</evidence>
<dbReference type="InterPro" id="IPR035427">
    <property type="entry name" value="Tim10-like_dom_sf"/>
</dbReference>
<dbReference type="GeneID" id="59333020"/>
<evidence type="ECO:0000256" key="12">
    <source>
        <dbReference type="ARBA" id="ARBA00023157"/>
    </source>
</evidence>
<accession>A0A8H6FKM2</accession>
<evidence type="ECO:0000313" key="18">
    <source>
        <dbReference type="Proteomes" id="UP000593566"/>
    </source>
</evidence>
<keyword evidence="8" id="KW-0862">Zinc</keyword>
<keyword evidence="13" id="KW-0143">Chaperone</keyword>
<protein>
    <recommendedName>
        <fullName evidence="3">Mitochondrial import inner membrane translocase subunit TIM9</fullName>
    </recommendedName>
    <alternativeName>
        <fullName evidence="4 15">mitochondrial import inner membrane translocase subunit Tim9</fullName>
    </alternativeName>
</protein>
<dbReference type="GO" id="GO:0005743">
    <property type="term" value="C:mitochondrial inner membrane"/>
    <property type="evidence" value="ECO:0007669"/>
    <property type="project" value="UniProtKB-SubCell"/>
</dbReference>
<dbReference type="EMBL" id="JACCJB010000002">
    <property type="protein sequence ID" value="KAF6230273.1"/>
    <property type="molecule type" value="Genomic_DNA"/>
</dbReference>
<dbReference type="InterPro" id="IPR004217">
    <property type="entry name" value="Tim10-like"/>
</dbReference>
<evidence type="ECO:0000256" key="6">
    <source>
        <dbReference type="ARBA" id="ARBA00022723"/>
    </source>
</evidence>
<keyword evidence="12" id="KW-1015">Disulfide bond</keyword>
<dbReference type="Gene3D" id="1.10.287.810">
    <property type="entry name" value="Mitochondrial import inner membrane translocase subunit tim13 like domains"/>
    <property type="match status" value="1"/>
</dbReference>
<comment type="similarity">
    <text evidence="2">Belongs to the small Tim family.</text>
</comment>
<reference evidence="17 18" key="1">
    <citation type="journal article" date="2020" name="Genomics">
        <title>Complete, high-quality genomes from long-read metagenomic sequencing of two wolf lichen thalli reveals enigmatic genome architecture.</title>
        <authorList>
            <person name="McKenzie S.K."/>
            <person name="Walston R.F."/>
            <person name="Allen J.L."/>
        </authorList>
    </citation>
    <scope>NUCLEOTIDE SEQUENCE [LARGE SCALE GENOMIC DNA]</scope>
    <source>
        <strain evidence="17">WasteWater1</strain>
    </source>
</reference>
<evidence type="ECO:0000256" key="9">
    <source>
        <dbReference type="ARBA" id="ARBA00022927"/>
    </source>
</evidence>
<keyword evidence="10" id="KW-0811">Translocation</keyword>
<keyword evidence="11" id="KW-0496">Mitochondrion</keyword>
<keyword evidence="7" id="KW-0999">Mitochondrion inner membrane</keyword>
<dbReference type="Proteomes" id="UP000593566">
    <property type="component" value="Unassembled WGS sequence"/>
</dbReference>
<dbReference type="GO" id="GO:0046872">
    <property type="term" value="F:metal ion binding"/>
    <property type="evidence" value="ECO:0007669"/>
    <property type="project" value="UniProtKB-KW"/>
</dbReference>
<evidence type="ECO:0000256" key="13">
    <source>
        <dbReference type="ARBA" id="ARBA00023186"/>
    </source>
</evidence>
<evidence type="ECO:0000256" key="7">
    <source>
        <dbReference type="ARBA" id="ARBA00022792"/>
    </source>
</evidence>
<organism evidence="17 18">
    <name type="scientific">Letharia lupina</name>
    <dbReference type="NCBI Taxonomy" id="560253"/>
    <lineage>
        <taxon>Eukaryota</taxon>
        <taxon>Fungi</taxon>
        <taxon>Dikarya</taxon>
        <taxon>Ascomycota</taxon>
        <taxon>Pezizomycotina</taxon>
        <taxon>Lecanoromycetes</taxon>
        <taxon>OSLEUM clade</taxon>
        <taxon>Lecanoromycetidae</taxon>
        <taxon>Lecanorales</taxon>
        <taxon>Lecanorineae</taxon>
        <taxon>Parmeliaceae</taxon>
        <taxon>Letharia</taxon>
    </lineage>
</organism>
<sequence>MAQGTAPAVEREEGSRAFGWYSQVKLRGDLQLTGANAQGHLVETTEWMGEYRNGKYYKVSKSTGHLTDIALSTRLNAQEQRELQGRMEKKQMKEFMTMYSRLVQRCFDDCVNDFTTKSLQSKEEGCVMKCVDKYLKGSERLGQRFQEQNVAMQSGQLPGR</sequence>
<evidence type="ECO:0000256" key="3">
    <source>
        <dbReference type="ARBA" id="ARBA00013978"/>
    </source>
</evidence>
<evidence type="ECO:0000256" key="11">
    <source>
        <dbReference type="ARBA" id="ARBA00023128"/>
    </source>
</evidence>
<comment type="caution">
    <text evidence="17">The sequence shown here is derived from an EMBL/GenBank/DDBJ whole genome shotgun (WGS) entry which is preliminary data.</text>
</comment>
<evidence type="ECO:0000256" key="14">
    <source>
        <dbReference type="ARBA" id="ARBA00064924"/>
    </source>
</evidence>
<dbReference type="Pfam" id="PF02953">
    <property type="entry name" value="zf-Tim10_DDP"/>
    <property type="match status" value="1"/>
</dbReference>
<keyword evidence="7" id="KW-0472">Membrane</keyword>
<dbReference type="SUPFAM" id="SSF144122">
    <property type="entry name" value="Tim10-like"/>
    <property type="match status" value="1"/>
</dbReference>
<gene>
    <name evidence="17" type="ORF">HO133_004613</name>
</gene>
<evidence type="ECO:0000256" key="10">
    <source>
        <dbReference type="ARBA" id="ARBA00023010"/>
    </source>
</evidence>
<evidence type="ECO:0000256" key="8">
    <source>
        <dbReference type="ARBA" id="ARBA00022833"/>
    </source>
</evidence>
<keyword evidence="9" id="KW-0653">Protein transport</keyword>
<keyword evidence="6" id="KW-0479">Metal-binding</keyword>
<comment type="subcellular location">
    <subcellularLocation>
        <location evidence="1">Mitochondrion inner membrane</location>
        <topology evidence="1">Peripheral membrane protein</topology>
        <orientation evidence="1">Intermembrane side</orientation>
    </subcellularLocation>
</comment>
<evidence type="ECO:0000256" key="2">
    <source>
        <dbReference type="ARBA" id="ARBA00006720"/>
    </source>
</evidence>
<comment type="subunit">
    <text evidence="14">Heterohexamer; composed of 3 copies of TIM9 and 3 copies of TIM10, named soluble 70 kDa complex. Associates with the TIM22 complex, whose core is composed of TIM22 and TIM54. Interacts with the transmembrane regions of multi-pass transmembrane proteins in transit.</text>
</comment>
<dbReference type="PANTHER" id="PTHR13172">
    <property type="entry name" value="MITOCHONDRIAL IMPORT INNER MEMBRANE TRANSLOCASE SUBUNIT TIM9B"/>
    <property type="match status" value="1"/>
</dbReference>
<evidence type="ECO:0000256" key="5">
    <source>
        <dbReference type="ARBA" id="ARBA00022448"/>
    </source>
</evidence>
<dbReference type="AlphaFoldDB" id="A0A8H6FKM2"/>
<evidence type="ECO:0000256" key="4">
    <source>
        <dbReference type="ARBA" id="ARBA00014532"/>
    </source>
</evidence>
<proteinExistence type="inferred from homology"/>
<name>A0A8H6FKM2_9LECA</name>
<dbReference type="InterPro" id="IPR050673">
    <property type="entry name" value="Mito_inner_translocase_sub"/>
</dbReference>